<gene>
    <name evidence="8" type="ORF">GOP47_0001785</name>
</gene>
<protein>
    <submittedName>
        <fullName evidence="8">Uncharacterized protein</fullName>
    </submittedName>
</protein>
<comment type="subcellular location">
    <subcellularLocation>
        <location evidence="1">Cell projection</location>
        <location evidence="1">Cilium</location>
    </subcellularLocation>
    <subcellularLocation>
        <location evidence="2">Cytoplasm</location>
        <location evidence="2">Cytoskeleton</location>
    </subcellularLocation>
</comment>
<evidence type="ECO:0000256" key="1">
    <source>
        <dbReference type="ARBA" id="ARBA00004138"/>
    </source>
</evidence>
<feature type="compositionally biased region" description="Low complexity" evidence="7">
    <location>
        <begin position="184"/>
        <end position="195"/>
    </location>
</feature>
<accession>A0A9D4ZQG3</accession>
<dbReference type="AlphaFoldDB" id="A0A9D4ZQG3"/>
<dbReference type="PANTHER" id="PTHR33865">
    <property type="entry name" value="PROTEIN FAM183B"/>
    <property type="match status" value="1"/>
</dbReference>
<feature type="region of interest" description="Disordered" evidence="7">
    <location>
        <begin position="176"/>
        <end position="233"/>
    </location>
</feature>
<dbReference type="InterPro" id="IPR029214">
    <property type="entry name" value="CFAP144"/>
</dbReference>
<evidence type="ECO:0000256" key="6">
    <source>
        <dbReference type="ARBA" id="ARBA00034777"/>
    </source>
</evidence>
<dbReference type="EMBL" id="JABFUD020000003">
    <property type="protein sequence ID" value="KAI5082042.1"/>
    <property type="molecule type" value="Genomic_DNA"/>
</dbReference>
<evidence type="ECO:0000313" key="8">
    <source>
        <dbReference type="EMBL" id="KAI5082042.1"/>
    </source>
</evidence>
<comment type="caution">
    <text evidence="8">The sequence shown here is derived from an EMBL/GenBank/DDBJ whole genome shotgun (WGS) entry which is preliminary data.</text>
</comment>
<reference evidence="8" key="1">
    <citation type="submission" date="2021-01" db="EMBL/GenBank/DDBJ databases">
        <title>Adiantum capillus-veneris genome.</title>
        <authorList>
            <person name="Fang Y."/>
            <person name="Liao Q."/>
        </authorList>
    </citation>
    <scope>NUCLEOTIDE SEQUENCE</scope>
    <source>
        <strain evidence="8">H3</strain>
        <tissue evidence="8">Leaf</tissue>
    </source>
</reference>
<evidence type="ECO:0000256" key="3">
    <source>
        <dbReference type="ARBA" id="ARBA00022490"/>
    </source>
</evidence>
<keyword evidence="4" id="KW-0206">Cytoskeleton</keyword>
<dbReference type="Pfam" id="PF14886">
    <property type="entry name" value="FAM183"/>
    <property type="match status" value="1"/>
</dbReference>
<dbReference type="GO" id="GO:0005856">
    <property type="term" value="C:cytoskeleton"/>
    <property type="evidence" value="ECO:0007669"/>
    <property type="project" value="UniProtKB-SubCell"/>
</dbReference>
<feature type="region of interest" description="Disordered" evidence="7">
    <location>
        <begin position="1"/>
        <end position="26"/>
    </location>
</feature>
<dbReference type="Proteomes" id="UP000886520">
    <property type="component" value="Chromosome 2"/>
</dbReference>
<feature type="compositionally biased region" description="Polar residues" evidence="7">
    <location>
        <begin position="204"/>
        <end position="215"/>
    </location>
</feature>
<keyword evidence="3" id="KW-0963">Cytoplasm</keyword>
<keyword evidence="5" id="KW-0966">Cell projection</keyword>
<sequence>MLPPSNQSKKGQPVQGTSGHGGMFSAKIDPVSRNAIWKEHCLKEEAKHKLSAEFSINPSTLVYIAEKPNKYKPSISLTQPEIDDAKRLLGSVFMSNKTDLTPTEKYEMPQTASQEYGWCSRPFVEPDPFFSFPHKGCAITKFAAAYEECMHRSPYARRNPVDQHVAKSGVDYAHTGVNTSRIGSPSVTSSAQASSINAKGSRMIKTSSKLSSESGFPQVRAPPIQEESIPSAA</sequence>
<evidence type="ECO:0000256" key="4">
    <source>
        <dbReference type="ARBA" id="ARBA00023212"/>
    </source>
</evidence>
<name>A0A9D4ZQG3_ADICA</name>
<evidence type="ECO:0000256" key="2">
    <source>
        <dbReference type="ARBA" id="ARBA00004245"/>
    </source>
</evidence>
<feature type="compositionally biased region" description="Polar residues" evidence="7">
    <location>
        <begin position="1"/>
        <end position="17"/>
    </location>
</feature>
<proteinExistence type="inferred from homology"/>
<dbReference type="GO" id="GO:0097546">
    <property type="term" value="C:ciliary base"/>
    <property type="evidence" value="ECO:0007669"/>
    <property type="project" value="TreeGrafter"/>
</dbReference>
<comment type="similarity">
    <text evidence="6">Belongs to the CFAP144 family.</text>
</comment>
<keyword evidence="9" id="KW-1185">Reference proteome</keyword>
<evidence type="ECO:0000313" key="9">
    <source>
        <dbReference type="Proteomes" id="UP000886520"/>
    </source>
</evidence>
<evidence type="ECO:0000256" key="7">
    <source>
        <dbReference type="SAM" id="MobiDB-lite"/>
    </source>
</evidence>
<evidence type="ECO:0000256" key="5">
    <source>
        <dbReference type="ARBA" id="ARBA00023273"/>
    </source>
</evidence>
<dbReference type="PANTHER" id="PTHR33865:SF3">
    <property type="entry name" value="PROTEIN FAM183B"/>
    <property type="match status" value="1"/>
</dbReference>
<dbReference type="OrthoDB" id="446290at2759"/>
<organism evidence="8 9">
    <name type="scientific">Adiantum capillus-veneris</name>
    <name type="common">Maidenhair fern</name>
    <dbReference type="NCBI Taxonomy" id="13818"/>
    <lineage>
        <taxon>Eukaryota</taxon>
        <taxon>Viridiplantae</taxon>
        <taxon>Streptophyta</taxon>
        <taxon>Embryophyta</taxon>
        <taxon>Tracheophyta</taxon>
        <taxon>Polypodiopsida</taxon>
        <taxon>Polypodiidae</taxon>
        <taxon>Polypodiales</taxon>
        <taxon>Pteridineae</taxon>
        <taxon>Pteridaceae</taxon>
        <taxon>Vittarioideae</taxon>
        <taxon>Adiantum</taxon>
    </lineage>
</organism>